<name>A0ABM7RCU8_9GAMM</name>
<organism evidence="2 3">
    <name type="scientific">Stenotrophomonas pavanii</name>
    <dbReference type="NCBI Taxonomy" id="487698"/>
    <lineage>
        <taxon>Bacteria</taxon>
        <taxon>Pseudomonadati</taxon>
        <taxon>Pseudomonadota</taxon>
        <taxon>Gammaproteobacteria</taxon>
        <taxon>Lysobacterales</taxon>
        <taxon>Lysobacteraceae</taxon>
        <taxon>Stenotrophomonas</taxon>
    </lineage>
</organism>
<gene>
    <name evidence="2" type="ORF">STNY_R39830</name>
</gene>
<keyword evidence="3" id="KW-1185">Reference proteome</keyword>
<dbReference type="Proteomes" id="UP000825066">
    <property type="component" value="Chromosome"/>
</dbReference>
<dbReference type="RefSeq" id="WP_231353139.1">
    <property type="nucleotide sequence ID" value="NZ_AP024684.1"/>
</dbReference>
<evidence type="ECO:0008006" key="4">
    <source>
        <dbReference type="Google" id="ProtNLM"/>
    </source>
</evidence>
<sequence length="207" mass="22224">MYHNALPAALILPFPGSNAGTVADRQARRLAVLALPGPCVYLRTRNNACFMDVMRGRDAIDDVGCHASGARPMIEMIEMLLALWVLPSVLTLALMLLMLFGAPRWRGNPWVYRVGFALLGGFLTPTLLGAGHGGLPCATIGGLVMILTQLQWIGDLQIGFMGIGIRNRGIWIMSAPALVVFAAMMFVPLRTARSARFGFGDDGNGNG</sequence>
<feature type="transmembrane region" description="Helical" evidence="1">
    <location>
        <begin position="138"/>
        <end position="158"/>
    </location>
</feature>
<evidence type="ECO:0000313" key="3">
    <source>
        <dbReference type="Proteomes" id="UP000825066"/>
    </source>
</evidence>
<reference evidence="2 3" key="1">
    <citation type="submission" date="2021-05" db="EMBL/GenBank/DDBJ databases">
        <title>Complete Genome Sequence of Stenotrophomonas pavanii strain Y.</title>
        <authorList>
            <person name="Dohra H."/>
            <person name="Mohad Din A.R.J."/>
            <person name="Suzuki K."/>
            <person name="Fatma A."/>
            <person name="Honjyo M."/>
            <person name="Nishimura T."/>
            <person name="Moriuch R."/>
            <person name="Masuda K."/>
            <person name="Minoura A."/>
            <person name="Tashiro Y."/>
            <person name="Futamata H."/>
        </authorList>
    </citation>
    <scope>NUCLEOTIDE SEQUENCE [LARGE SCALE GENOMIC DNA]</scope>
    <source>
        <strain evidence="3">Y</strain>
    </source>
</reference>
<keyword evidence="1" id="KW-0472">Membrane</keyword>
<feature type="transmembrane region" description="Helical" evidence="1">
    <location>
        <begin position="170"/>
        <end position="189"/>
    </location>
</feature>
<keyword evidence="1" id="KW-0812">Transmembrane</keyword>
<feature type="transmembrane region" description="Helical" evidence="1">
    <location>
        <begin position="114"/>
        <end position="132"/>
    </location>
</feature>
<accession>A0ABM7RCU8</accession>
<evidence type="ECO:0000313" key="2">
    <source>
        <dbReference type="EMBL" id="BCX45760.1"/>
    </source>
</evidence>
<proteinExistence type="predicted"/>
<dbReference type="EMBL" id="AP024684">
    <property type="protein sequence ID" value="BCX45760.1"/>
    <property type="molecule type" value="Genomic_DNA"/>
</dbReference>
<feature type="transmembrane region" description="Helical" evidence="1">
    <location>
        <begin position="81"/>
        <end position="102"/>
    </location>
</feature>
<evidence type="ECO:0000256" key="1">
    <source>
        <dbReference type="SAM" id="Phobius"/>
    </source>
</evidence>
<protein>
    <recommendedName>
        <fullName evidence="4">Transmembrane protein</fullName>
    </recommendedName>
</protein>
<keyword evidence="1" id="KW-1133">Transmembrane helix</keyword>